<keyword evidence="4" id="KW-1185">Reference proteome</keyword>
<evidence type="ECO:0000256" key="1">
    <source>
        <dbReference type="ARBA" id="ARBA00022946"/>
    </source>
</evidence>
<proteinExistence type="predicted"/>
<dbReference type="InterPro" id="IPR017703">
    <property type="entry name" value="YgfZ/GCV_T_CS"/>
</dbReference>
<keyword evidence="1" id="KW-0809">Transit peptide</keyword>
<dbReference type="Pfam" id="PF01571">
    <property type="entry name" value="GCV_T"/>
    <property type="match status" value="1"/>
</dbReference>
<dbReference type="Gene3D" id="3.30.1360.120">
    <property type="entry name" value="Probable tRNA modification gtpase trme, domain 1"/>
    <property type="match status" value="1"/>
</dbReference>
<dbReference type="EMBL" id="CP026923">
    <property type="protein sequence ID" value="AVG24640.1"/>
    <property type="molecule type" value="Genomic_DNA"/>
</dbReference>
<keyword evidence="3" id="KW-0808">Transferase</keyword>
<dbReference type="AlphaFoldDB" id="A0A2L2BSL9"/>
<dbReference type="PANTHER" id="PTHR22602">
    <property type="entry name" value="TRANSFERASE CAF17, MITOCHONDRIAL-RELATED"/>
    <property type="match status" value="1"/>
</dbReference>
<dbReference type="GO" id="GO:0008168">
    <property type="term" value="F:methyltransferase activity"/>
    <property type="evidence" value="ECO:0007669"/>
    <property type="project" value="UniProtKB-KW"/>
</dbReference>
<dbReference type="NCBIfam" id="TIGR03317">
    <property type="entry name" value="ygfZ_signature"/>
    <property type="match status" value="1"/>
</dbReference>
<dbReference type="GO" id="GO:0016226">
    <property type="term" value="P:iron-sulfur cluster assembly"/>
    <property type="evidence" value="ECO:0007669"/>
    <property type="project" value="TreeGrafter"/>
</dbReference>
<organism evidence="3 4">
    <name type="scientific">Pontimonas salivibrio</name>
    <dbReference type="NCBI Taxonomy" id="1159327"/>
    <lineage>
        <taxon>Bacteria</taxon>
        <taxon>Bacillati</taxon>
        <taxon>Actinomycetota</taxon>
        <taxon>Actinomycetes</taxon>
        <taxon>Micrococcales</taxon>
        <taxon>Microbacteriaceae</taxon>
        <taxon>Pontimonas</taxon>
    </lineage>
</organism>
<name>A0A2L2BSL9_9MICO</name>
<gene>
    <name evidence="3" type="ORF">C3B54_111709</name>
</gene>
<dbReference type="InterPro" id="IPR027266">
    <property type="entry name" value="TrmE/GcvT-like"/>
</dbReference>
<evidence type="ECO:0000313" key="3">
    <source>
        <dbReference type="EMBL" id="AVG24640.1"/>
    </source>
</evidence>
<dbReference type="PIRSF" id="PIRSF006487">
    <property type="entry name" value="GcvT"/>
    <property type="match status" value="1"/>
</dbReference>
<dbReference type="GO" id="GO:0032259">
    <property type="term" value="P:methylation"/>
    <property type="evidence" value="ECO:0007669"/>
    <property type="project" value="UniProtKB-KW"/>
</dbReference>
<dbReference type="KEGG" id="psai:C3B54_111709"/>
<dbReference type="RefSeq" id="WP_211286296.1">
    <property type="nucleotide sequence ID" value="NZ_CP026923.1"/>
</dbReference>
<sequence>MVSSLLGIPGAIGETTPVHYGNPLGEQRKLAEGQAVVDLGDYQVITLSGPDRLIWLNSISSQDFLGLPPGRTVESLILDPNGHVENRFLAVDDGTTLWLLVEPGAAEALVAWLTRMRFRMQVDIDQVSEHWNVVAATGENPPASATSTTESSPVVWNDPWPNIQPGAVGYGPEPHPGAHLRLTYWLHPRQELTPESYPEWAGSAALDALLVRAARPTLHGEVDEKLLPHEVDWIRTAIHLDKGCYRGQETVAKVHNLGHPPRRVVLLHLDGSGGELPAAGSDVSLGEKTVGHITRAVRHFEWGPIALALVKRPTDTEAELHVAGPDGPIVATQEVLVPQDAGATRREAIRQIRSGG</sequence>
<dbReference type="InterPro" id="IPR045179">
    <property type="entry name" value="YgfZ/GcvT"/>
</dbReference>
<dbReference type="Gene3D" id="2.40.30.160">
    <property type="match status" value="1"/>
</dbReference>
<protein>
    <submittedName>
        <fullName evidence="3">Aminomethyltransferase-like protein</fullName>
    </submittedName>
</protein>
<dbReference type="SUPFAM" id="SSF103025">
    <property type="entry name" value="Folate-binding domain"/>
    <property type="match status" value="1"/>
</dbReference>
<accession>A0A2L2BSL9</accession>
<dbReference type="Proteomes" id="UP000243077">
    <property type="component" value="Chromosome"/>
</dbReference>
<evidence type="ECO:0000313" key="4">
    <source>
        <dbReference type="Proteomes" id="UP000243077"/>
    </source>
</evidence>
<dbReference type="PANTHER" id="PTHR22602:SF0">
    <property type="entry name" value="TRANSFERASE CAF17, MITOCHONDRIAL-RELATED"/>
    <property type="match status" value="1"/>
</dbReference>
<feature type="domain" description="GCVT N-terminal" evidence="2">
    <location>
        <begin position="26"/>
        <end position="138"/>
    </location>
</feature>
<evidence type="ECO:0000259" key="2">
    <source>
        <dbReference type="Pfam" id="PF01571"/>
    </source>
</evidence>
<keyword evidence="3" id="KW-0489">Methyltransferase</keyword>
<reference evidence="3 4" key="1">
    <citation type="submission" date="2018-02" db="EMBL/GenBank/DDBJ databases">
        <title>Complete genome of the streamlined marine actinobacterium Pontimonas salivibrio CL-TW6 adapted to coastal planktonic lifestype.</title>
        <authorList>
            <person name="Cho B.C."/>
            <person name="Hardies S.C."/>
            <person name="Jang G.I."/>
            <person name="Hwang C.Y."/>
        </authorList>
    </citation>
    <scope>NUCLEOTIDE SEQUENCE [LARGE SCALE GENOMIC DNA]</scope>
    <source>
        <strain evidence="3 4">CL-TW6</strain>
    </source>
</reference>
<dbReference type="InterPro" id="IPR006222">
    <property type="entry name" value="GCVT_N"/>
</dbReference>